<keyword evidence="6" id="KW-1185">Reference proteome</keyword>
<dbReference type="PROSITE" id="PS50887">
    <property type="entry name" value="GGDEF"/>
    <property type="match status" value="1"/>
</dbReference>
<keyword evidence="5" id="KW-0808">Transferase</keyword>
<organism evidence="5 6">
    <name type="scientific">Rhodococcus sovatensis</name>
    <dbReference type="NCBI Taxonomy" id="1805840"/>
    <lineage>
        <taxon>Bacteria</taxon>
        <taxon>Bacillati</taxon>
        <taxon>Actinomycetota</taxon>
        <taxon>Actinomycetes</taxon>
        <taxon>Mycobacteriales</taxon>
        <taxon>Nocardiaceae</taxon>
        <taxon>Rhodococcus</taxon>
    </lineage>
</organism>
<dbReference type="InterPro" id="IPR050706">
    <property type="entry name" value="Cyclic-di-GMP_PDE-like"/>
</dbReference>
<dbReference type="NCBIfam" id="TIGR00254">
    <property type="entry name" value="GGDEF"/>
    <property type="match status" value="1"/>
</dbReference>
<evidence type="ECO:0000256" key="2">
    <source>
        <dbReference type="SAM" id="Phobius"/>
    </source>
</evidence>
<dbReference type="InterPro" id="IPR043128">
    <property type="entry name" value="Rev_trsase/Diguanyl_cyclase"/>
</dbReference>
<proteinExistence type="predicted"/>
<dbReference type="PANTHER" id="PTHR33121">
    <property type="entry name" value="CYCLIC DI-GMP PHOSPHODIESTERASE PDEF"/>
    <property type="match status" value="1"/>
</dbReference>
<evidence type="ECO:0000313" key="5">
    <source>
        <dbReference type="EMBL" id="WXG67320.1"/>
    </source>
</evidence>
<feature type="transmembrane region" description="Helical" evidence="2">
    <location>
        <begin position="80"/>
        <end position="104"/>
    </location>
</feature>
<reference evidence="5 6" key="1">
    <citation type="submission" date="2024-03" db="EMBL/GenBank/DDBJ databases">
        <title>Natural products discovery in diverse microorganisms through a two-stage MS feature dereplication strategy.</title>
        <authorList>
            <person name="Zhang R."/>
        </authorList>
    </citation>
    <scope>NUCLEOTIDE SEQUENCE [LARGE SCALE GENOMIC DNA]</scope>
    <source>
        <strain evidence="5 6">18930</strain>
    </source>
</reference>
<feature type="domain" description="EAL" evidence="3">
    <location>
        <begin position="493"/>
        <end position="746"/>
    </location>
</feature>
<dbReference type="GO" id="GO:0071111">
    <property type="term" value="F:cyclic-guanylate-specific phosphodiesterase activity"/>
    <property type="evidence" value="ECO:0007669"/>
    <property type="project" value="UniProtKB-EC"/>
</dbReference>
<dbReference type="InterPro" id="IPR000160">
    <property type="entry name" value="GGDEF_dom"/>
</dbReference>
<evidence type="ECO:0000256" key="1">
    <source>
        <dbReference type="SAM" id="MobiDB-lite"/>
    </source>
</evidence>
<feature type="transmembrane region" description="Helical" evidence="2">
    <location>
        <begin position="28"/>
        <end position="47"/>
    </location>
</feature>
<dbReference type="InterPro" id="IPR029787">
    <property type="entry name" value="Nucleotide_cyclase"/>
</dbReference>
<feature type="transmembrane region" description="Helical" evidence="2">
    <location>
        <begin position="54"/>
        <end position="74"/>
    </location>
</feature>
<keyword evidence="5" id="KW-0378">Hydrolase</keyword>
<keyword evidence="2" id="KW-0812">Transmembrane</keyword>
<feature type="transmembrane region" description="Helical" evidence="2">
    <location>
        <begin position="158"/>
        <end position="178"/>
    </location>
</feature>
<dbReference type="GO" id="GO:0052621">
    <property type="term" value="F:diguanylate cyclase activity"/>
    <property type="evidence" value="ECO:0007669"/>
    <property type="project" value="UniProtKB-EC"/>
</dbReference>
<feature type="transmembrane region" description="Helical" evidence="2">
    <location>
        <begin position="185"/>
        <end position="207"/>
    </location>
</feature>
<dbReference type="Pfam" id="PF00563">
    <property type="entry name" value="EAL"/>
    <property type="match status" value="1"/>
</dbReference>
<dbReference type="PANTHER" id="PTHR33121:SF70">
    <property type="entry name" value="SIGNALING PROTEIN YKOW"/>
    <property type="match status" value="1"/>
</dbReference>
<dbReference type="SUPFAM" id="SSF55073">
    <property type="entry name" value="Nucleotide cyclase"/>
    <property type="match status" value="1"/>
</dbReference>
<keyword evidence="5" id="KW-0548">Nucleotidyltransferase</keyword>
<feature type="domain" description="GGDEF" evidence="4">
    <location>
        <begin position="351"/>
        <end position="486"/>
    </location>
</feature>
<dbReference type="RefSeq" id="WP_338886780.1">
    <property type="nucleotide sequence ID" value="NZ_CP147846.1"/>
</dbReference>
<dbReference type="PROSITE" id="PS50883">
    <property type="entry name" value="EAL"/>
    <property type="match status" value="1"/>
</dbReference>
<dbReference type="Gene3D" id="3.30.70.270">
    <property type="match status" value="1"/>
</dbReference>
<feature type="transmembrane region" description="Helical" evidence="2">
    <location>
        <begin position="116"/>
        <end position="138"/>
    </location>
</feature>
<accession>A0ABZ2PE57</accession>
<dbReference type="Proteomes" id="UP001432000">
    <property type="component" value="Chromosome"/>
</dbReference>
<feature type="transmembrane region" description="Helical" evidence="2">
    <location>
        <begin position="290"/>
        <end position="312"/>
    </location>
</feature>
<sequence>MRWSRFLVLGAAGVAAYLAAPDGYPRLAVYVLCSFACVVAVFAGQRLKSTNRSAWGLLAFGVLAWSLGDLIIGFRLTTQMIVPTVSVADAAYLFGHVAFVLGVLKLEDDVGRRLFGIEDVLEGLIVATGLGLIAWIFVVGNRTDAMLGGATLAEFWPVVVYTGADGFLLSLVATLILVKGARTTAFTMTAAAFILFSLSGWVLYVLVDGLGFVDVPLVNAGWLVGYVLLASAALRPQELTWRARETSSSPHRIVDRTRLVSLSVAILMPPAVMGTQIANGVPVAEWGWLVLGSSVVAVVLVSARMACFLSALRKQADALSLASITDPVTGLANRRHLGDLLGKSIDSAGPGGVVVVIVDVDRFAQINETFGYPVGDRVLREIGQRLSAASAGDSVVGRLGGDQFVVSMAADLMVISPTEYADHFRSVVSRTMFVRDINVALDATVGVVESSKLSDVDAEALLQHAHVALTAAKHSHMRSSIYTPSMDCNRHDQMRLLGELETALRERQLRVFFQPCLDLASGTVSGVEALLRWQHPREGLMSPSSFLPDAERTGLLPAITAYVLEDSLRCCSAMRRIRPDFGISVNLSVRNLLDSALVEHVAHALQRHEVPAAAVEFEVTETTAMTDPRRSVDSLVALRDIGASIAIDDYGTGYSSLAYLRSLPVQTLKIDKTFVTAMNSQPTNASIVGSTIDLARSLGMTVVAEGVEDARTLERLRTLGCDGAQGFHVGRPVPVDELDALVDAIEGRSNTTSKSRTSKSAASKSAAPTDWDYAATVDATAGVVGSAVKPV</sequence>
<evidence type="ECO:0000313" key="6">
    <source>
        <dbReference type="Proteomes" id="UP001432000"/>
    </source>
</evidence>
<dbReference type="CDD" id="cd01949">
    <property type="entry name" value="GGDEF"/>
    <property type="match status" value="1"/>
</dbReference>
<dbReference type="EMBL" id="CP147846">
    <property type="protein sequence ID" value="WXG67320.1"/>
    <property type="molecule type" value="Genomic_DNA"/>
</dbReference>
<dbReference type="SUPFAM" id="SSF141868">
    <property type="entry name" value="EAL domain-like"/>
    <property type="match status" value="1"/>
</dbReference>
<evidence type="ECO:0000259" key="3">
    <source>
        <dbReference type="PROSITE" id="PS50883"/>
    </source>
</evidence>
<keyword evidence="2" id="KW-0472">Membrane</keyword>
<name>A0ABZ2PE57_9NOCA</name>
<evidence type="ECO:0000259" key="4">
    <source>
        <dbReference type="PROSITE" id="PS50887"/>
    </source>
</evidence>
<dbReference type="EC" id="2.7.7.65" evidence="5"/>
<protein>
    <submittedName>
        <fullName evidence="5">Bifunctional diguanylate cyclase/phosphodiesterase</fullName>
        <ecNumber evidence="5">2.7.7.65</ecNumber>
        <ecNumber evidence="5">3.1.4.52</ecNumber>
    </submittedName>
</protein>
<dbReference type="InterPro" id="IPR001633">
    <property type="entry name" value="EAL_dom"/>
</dbReference>
<dbReference type="EC" id="3.1.4.52" evidence="5"/>
<dbReference type="Pfam" id="PF00990">
    <property type="entry name" value="GGDEF"/>
    <property type="match status" value="1"/>
</dbReference>
<dbReference type="InterPro" id="IPR035919">
    <property type="entry name" value="EAL_sf"/>
</dbReference>
<dbReference type="CDD" id="cd01948">
    <property type="entry name" value="EAL"/>
    <property type="match status" value="1"/>
</dbReference>
<feature type="transmembrane region" description="Helical" evidence="2">
    <location>
        <begin position="213"/>
        <end position="234"/>
    </location>
</feature>
<gene>
    <name evidence="5" type="ORF">WDS16_18965</name>
</gene>
<feature type="region of interest" description="Disordered" evidence="1">
    <location>
        <begin position="748"/>
        <end position="767"/>
    </location>
</feature>
<dbReference type="SMART" id="SM00267">
    <property type="entry name" value="GGDEF"/>
    <property type="match status" value="1"/>
</dbReference>
<keyword evidence="2" id="KW-1133">Transmembrane helix</keyword>
<dbReference type="SMART" id="SM00052">
    <property type="entry name" value="EAL"/>
    <property type="match status" value="1"/>
</dbReference>
<dbReference type="Gene3D" id="3.20.20.450">
    <property type="entry name" value="EAL domain"/>
    <property type="match status" value="1"/>
</dbReference>